<feature type="domain" description="Inter-alpha-trypsin inhibitor heavy chain C-terminal" evidence="1">
    <location>
        <begin position="63"/>
        <end position="223"/>
    </location>
</feature>
<dbReference type="Proteomes" id="UP001230051">
    <property type="component" value="Unassembled WGS sequence"/>
</dbReference>
<evidence type="ECO:0000313" key="2">
    <source>
        <dbReference type="EMBL" id="KAK1152049.1"/>
    </source>
</evidence>
<dbReference type="Pfam" id="PF06668">
    <property type="entry name" value="ITI_HC_C"/>
    <property type="match status" value="1"/>
</dbReference>
<dbReference type="GO" id="GO:0030212">
    <property type="term" value="P:hyaluronan metabolic process"/>
    <property type="evidence" value="ECO:0007669"/>
    <property type="project" value="InterPro"/>
</dbReference>
<protein>
    <submittedName>
        <fullName evidence="2">Inter-alpha-trypsin inhibitor heavy chain H2-like</fullName>
    </submittedName>
</protein>
<dbReference type="InterPro" id="IPR010600">
    <property type="entry name" value="ITI_HC_C"/>
</dbReference>
<name>A0AAD8CJ06_ACIOX</name>
<dbReference type="GO" id="GO:0004867">
    <property type="term" value="F:serine-type endopeptidase inhibitor activity"/>
    <property type="evidence" value="ECO:0007669"/>
    <property type="project" value="InterPro"/>
</dbReference>
<organism evidence="2 3">
    <name type="scientific">Acipenser oxyrinchus oxyrinchus</name>
    <dbReference type="NCBI Taxonomy" id="40147"/>
    <lineage>
        <taxon>Eukaryota</taxon>
        <taxon>Metazoa</taxon>
        <taxon>Chordata</taxon>
        <taxon>Craniata</taxon>
        <taxon>Vertebrata</taxon>
        <taxon>Euteleostomi</taxon>
        <taxon>Actinopterygii</taxon>
        <taxon>Chondrostei</taxon>
        <taxon>Acipenseriformes</taxon>
        <taxon>Acipenseridae</taxon>
        <taxon>Acipenser</taxon>
    </lineage>
</organism>
<gene>
    <name evidence="2" type="primary">ITIH2</name>
    <name evidence="2" type="ORF">AOXY_G31610</name>
</gene>
<comment type="caution">
    <text evidence="2">The sequence shown here is derived from an EMBL/GenBank/DDBJ whole genome shotgun (WGS) entry which is preliminary data.</text>
</comment>
<dbReference type="AlphaFoldDB" id="A0AAD8CJ06"/>
<reference evidence="2" key="1">
    <citation type="submission" date="2022-02" db="EMBL/GenBank/DDBJ databases">
        <title>Atlantic sturgeon de novo genome assembly.</title>
        <authorList>
            <person name="Stock M."/>
            <person name="Klopp C."/>
            <person name="Guiguen Y."/>
            <person name="Cabau C."/>
            <person name="Parinello H."/>
            <person name="Santidrian Yebra-Pimentel E."/>
            <person name="Kuhl H."/>
            <person name="Dirks R.P."/>
            <person name="Guessner J."/>
            <person name="Wuertz S."/>
            <person name="Du K."/>
            <person name="Schartl M."/>
        </authorList>
    </citation>
    <scope>NUCLEOTIDE SEQUENCE</scope>
    <source>
        <strain evidence="2">STURGEONOMICS-FGT-2020</strain>
        <tissue evidence="2">Whole blood</tissue>
    </source>
</reference>
<evidence type="ECO:0000259" key="1">
    <source>
        <dbReference type="Pfam" id="PF06668"/>
    </source>
</evidence>
<accession>A0AAD8CJ06</accession>
<proteinExistence type="predicted"/>
<keyword evidence="3" id="KW-1185">Reference proteome</keyword>
<evidence type="ECO:0000313" key="3">
    <source>
        <dbReference type="Proteomes" id="UP001230051"/>
    </source>
</evidence>
<sequence>MGAAGVPFGAGGPRGRPQGSFCFQADENPRFVIPVNNKQQSVCFEIAAPSDGVILQLISDADSGITINGELGEAGKSAFQKIGIVYKDLYEIEFNTQGLSLVSKTDHSIQTLRWSPMSIVSDSLSLSSSNGRTTEVTLGSTAIEVLLHRSRQDFLWLKIKLNDFSAVSTGLLGRFSRQLSVREKGRSGSNVLIEVDGHDVTVTRDFTIDYGTLSKDRVSCWVVPDGGRGAIEGSYRDYVVQTLFQKP</sequence>
<dbReference type="EMBL" id="JAGXEW010000048">
    <property type="protein sequence ID" value="KAK1152049.1"/>
    <property type="molecule type" value="Genomic_DNA"/>
</dbReference>